<name>U4UDI3_DENPD</name>
<reference evidence="1 2" key="1">
    <citation type="journal article" date="2013" name="Genome Biol.">
        <title>Draft genome of the mountain pine beetle, Dendroctonus ponderosae Hopkins, a major forest pest.</title>
        <authorList>
            <person name="Keeling C.I."/>
            <person name="Yuen M.M."/>
            <person name="Liao N.Y."/>
            <person name="Docking T.R."/>
            <person name="Chan S.K."/>
            <person name="Taylor G.A."/>
            <person name="Palmquist D.L."/>
            <person name="Jackman S.D."/>
            <person name="Nguyen A."/>
            <person name="Li M."/>
            <person name="Henderson H."/>
            <person name="Janes J.K."/>
            <person name="Zhao Y."/>
            <person name="Pandoh P."/>
            <person name="Moore R."/>
            <person name="Sperling F.A."/>
            <person name="Huber D.P."/>
            <person name="Birol I."/>
            <person name="Jones S.J."/>
            <person name="Bohlmann J."/>
        </authorList>
    </citation>
    <scope>NUCLEOTIDE SEQUENCE</scope>
</reference>
<dbReference type="Proteomes" id="UP000030742">
    <property type="component" value="Unassembled WGS sequence"/>
</dbReference>
<dbReference type="GO" id="GO:0003676">
    <property type="term" value="F:nucleic acid binding"/>
    <property type="evidence" value="ECO:0007669"/>
    <property type="project" value="InterPro"/>
</dbReference>
<gene>
    <name evidence="1" type="ORF">D910_05368</name>
</gene>
<proteinExistence type="predicted"/>
<evidence type="ECO:0000313" key="1">
    <source>
        <dbReference type="EMBL" id="ERL87980.1"/>
    </source>
</evidence>
<organism evidence="1 2">
    <name type="scientific">Dendroctonus ponderosae</name>
    <name type="common">Mountain pine beetle</name>
    <dbReference type="NCBI Taxonomy" id="77166"/>
    <lineage>
        <taxon>Eukaryota</taxon>
        <taxon>Metazoa</taxon>
        <taxon>Ecdysozoa</taxon>
        <taxon>Arthropoda</taxon>
        <taxon>Hexapoda</taxon>
        <taxon>Insecta</taxon>
        <taxon>Pterygota</taxon>
        <taxon>Neoptera</taxon>
        <taxon>Endopterygota</taxon>
        <taxon>Coleoptera</taxon>
        <taxon>Polyphaga</taxon>
        <taxon>Cucujiformia</taxon>
        <taxon>Curculionidae</taxon>
        <taxon>Scolytinae</taxon>
        <taxon>Dendroctonus</taxon>
    </lineage>
</organism>
<dbReference type="InterPro" id="IPR036397">
    <property type="entry name" value="RNaseH_sf"/>
</dbReference>
<dbReference type="AlphaFoldDB" id="U4UDI3"/>
<accession>U4UDI3</accession>
<protein>
    <recommendedName>
        <fullName evidence="3">Tc1-like transposase DDE domain-containing protein</fullName>
    </recommendedName>
</protein>
<dbReference type="Gene3D" id="3.30.420.10">
    <property type="entry name" value="Ribonuclease H-like superfamily/Ribonuclease H"/>
    <property type="match status" value="1"/>
</dbReference>
<dbReference type="EMBL" id="KB632006">
    <property type="protein sequence ID" value="ERL87980.1"/>
    <property type="molecule type" value="Genomic_DNA"/>
</dbReference>
<evidence type="ECO:0000313" key="2">
    <source>
        <dbReference type="Proteomes" id="UP000030742"/>
    </source>
</evidence>
<evidence type="ECO:0008006" key="3">
    <source>
        <dbReference type="Google" id="ProtNLM"/>
    </source>
</evidence>
<sequence>MGELLLGEDQENDSAKHVWFPNWLNNVLGWHFFGGPYGPCHDPRKIINFPETYFFETLLFSEPPRSLIVHEYLNQIGTQRLVWPARSPDLNVIEHDWDQLKRRIRR</sequence>